<protein>
    <submittedName>
        <fullName evidence="2">Uncharacterized protein</fullName>
    </submittedName>
</protein>
<sequence>MPKVIVDGILVEVEANLFYEFCDNMKENNHQVSEADEWFYVLFYFILI</sequence>
<organism evidence="1 2">
    <name type="scientific">Heterorhabditis bacteriophora</name>
    <name type="common">Entomopathogenic nematode worm</name>
    <dbReference type="NCBI Taxonomy" id="37862"/>
    <lineage>
        <taxon>Eukaryota</taxon>
        <taxon>Metazoa</taxon>
        <taxon>Ecdysozoa</taxon>
        <taxon>Nematoda</taxon>
        <taxon>Chromadorea</taxon>
        <taxon>Rhabditida</taxon>
        <taxon>Rhabditina</taxon>
        <taxon>Rhabditomorpha</taxon>
        <taxon>Strongyloidea</taxon>
        <taxon>Heterorhabditidae</taxon>
        <taxon>Heterorhabditis</taxon>
    </lineage>
</organism>
<accession>A0A1I7W809</accession>
<proteinExistence type="predicted"/>
<evidence type="ECO:0000313" key="2">
    <source>
        <dbReference type="WBParaSite" id="Hba_00780"/>
    </source>
</evidence>
<dbReference type="AlphaFoldDB" id="A0A1I7W809"/>
<dbReference type="Proteomes" id="UP000095283">
    <property type="component" value="Unplaced"/>
</dbReference>
<dbReference type="WBParaSite" id="Hba_00780">
    <property type="protein sequence ID" value="Hba_00780"/>
    <property type="gene ID" value="Hba_00780"/>
</dbReference>
<evidence type="ECO:0000313" key="1">
    <source>
        <dbReference type="Proteomes" id="UP000095283"/>
    </source>
</evidence>
<name>A0A1I7W809_HETBA</name>
<reference evidence="2" key="1">
    <citation type="submission" date="2016-11" db="UniProtKB">
        <authorList>
            <consortium name="WormBaseParasite"/>
        </authorList>
    </citation>
    <scope>IDENTIFICATION</scope>
</reference>
<keyword evidence="1" id="KW-1185">Reference proteome</keyword>